<dbReference type="Gene3D" id="3.40.1650.10">
    <property type="entry name" value="RbsD-like domain"/>
    <property type="match status" value="1"/>
</dbReference>
<organism evidence="4">
    <name type="scientific">Agrobacterium rosae</name>
    <dbReference type="NCBI Taxonomy" id="1972867"/>
    <lineage>
        <taxon>Bacteria</taxon>
        <taxon>Pseudomonadati</taxon>
        <taxon>Pseudomonadota</taxon>
        <taxon>Alphaproteobacteria</taxon>
        <taxon>Hyphomicrobiales</taxon>
        <taxon>Rhizobiaceae</taxon>
        <taxon>Rhizobium/Agrobacterium group</taxon>
        <taxon>Agrobacterium</taxon>
    </lineage>
</organism>
<evidence type="ECO:0000256" key="1">
    <source>
        <dbReference type="ARBA" id="ARBA00000223"/>
    </source>
</evidence>
<dbReference type="InterPro" id="IPR023750">
    <property type="entry name" value="RbsD-like_sf"/>
</dbReference>
<dbReference type="RefSeq" id="WP_103584276.1">
    <property type="nucleotide sequence ID" value="NZ_CP192781.1"/>
</dbReference>
<dbReference type="InterPro" id="IPR007721">
    <property type="entry name" value="RbsD_FucU"/>
</dbReference>
<evidence type="ECO:0000313" key="4">
    <source>
        <dbReference type="EMBL" id="MDX8301321.1"/>
    </source>
</evidence>
<reference evidence="4" key="1">
    <citation type="journal article" date="2023" name="Phytobiomes J">
        <title>Deciphering the key players within the bacterial microbiota associated with aerial crown gall tumors on rhododendron: Insights into the gallobiome.</title>
        <authorList>
            <person name="Kuzmanovic N."/>
            <person name="Nesme J."/>
            <person name="Wolf J."/>
            <person name="Neumann-Schaal M."/>
            <person name="Petersen J."/>
            <person name="Fernandez-Gnecco G."/>
            <person name="Sproeer C."/>
            <person name="Bunk B."/>
            <person name="Overmann J."/>
            <person name="Sorensen S.J."/>
            <person name="Idczak E."/>
            <person name="Smalla K."/>
        </authorList>
    </citation>
    <scope>NUCLEOTIDE SEQUENCE</scope>
    <source>
        <strain evidence="4">Rho-11.1</strain>
    </source>
</reference>
<dbReference type="Pfam" id="PF05025">
    <property type="entry name" value="RbsD_FucU"/>
    <property type="match status" value="1"/>
</dbReference>
<dbReference type="GO" id="GO:0062193">
    <property type="term" value="F:D-ribose pyranase activity"/>
    <property type="evidence" value="ECO:0007669"/>
    <property type="project" value="UniProtKB-EC"/>
</dbReference>
<dbReference type="GO" id="GO:0042806">
    <property type="term" value="F:fucose binding"/>
    <property type="evidence" value="ECO:0007669"/>
    <property type="project" value="TreeGrafter"/>
</dbReference>
<name>A0AAW9F839_9HYPH</name>
<dbReference type="PANTHER" id="PTHR31690">
    <property type="entry name" value="FUCOSE MUTAROTASE"/>
    <property type="match status" value="1"/>
</dbReference>
<evidence type="ECO:0000256" key="2">
    <source>
        <dbReference type="ARBA" id="ARBA00023235"/>
    </source>
</evidence>
<comment type="caution">
    <text evidence="4">The sequence shown here is derived from an EMBL/GenBank/DDBJ whole genome shotgun (WGS) entry which is preliminary data.</text>
</comment>
<dbReference type="PANTHER" id="PTHR31690:SF4">
    <property type="entry name" value="FUCOSE MUTAROTASE"/>
    <property type="match status" value="1"/>
</dbReference>
<keyword evidence="2" id="KW-0413">Isomerase</keyword>
<proteinExistence type="predicted"/>
<comment type="catalytic activity">
    <reaction evidence="1">
        <text>beta-D-ribopyranose = beta-D-ribofuranose</text>
        <dbReference type="Rhea" id="RHEA:25432"/>
        <dbReference type="ChEBI" id="CHEBI:27476"/>
        <dbReference type="ChEBI" id="CHEBI:47002"/>
        <dbReference type="EC" id="5.4.99.62"/>
    </reaction>
</comment>
<comment type="catalytic activity">
    <reaction evidence="3">
        <text>alpha-L-fucose = beta-L-fucose</text>
        <dbReference type="Rhea" id="RHEA:25580"/>
        <dbReference type="ChEBI" id="CHEBI:42548"/>
        <dbReference type="ChEBI" id="CHEBI:42589"/>
        <dbReference type="EC" id="5.1.3.29"/>
    </reaction>
</comment>
<dbReference type="GO" id="GO:0006004">
    <property type="term" value="P:fucose metabolic process"/>
    <property type="evidence" value="ECO:0007669"/>
    <property type="project" value="TreeGrafter"/>
</dbReference>
<dbReference type="EMBL" id="JAVRAF010000001">
    <property type="protein sequence ID" value="MDX8301321.1"/>
    <property type="molecule type" value="Genomic_DNA"/>
</dbReference>
<evidence type="ECO:0000256" key="3">
    <source>
        <dbReference type="ARBA" id="ARBA00036324"/>
    </source>
</evidence>
<sequence length="151" mass="16370">MLKNIDPALNADVLHALRAMGHADTLVITDTNFPSDSIAQHTVVGQVLRMENISAARAMQAILSVFPLDTPLQPSVGRMEVMGAPDQIEPVQAEVQKEIDAAEGKSAPMYGIERFAFYEQAKDAYCVITTGETRFYGCFILTKGVIAPSQA</sequence>
<dbReference type="AlphaFoldDB" id="A0AAW9F839"/>
<dbReference type="SUPFAM" id="SSF102546">
    <property type="entry name" value="RbsD-like"/>
    <property type="match status" value="1"/>
</dbReference>
<dbReference type="InterPro" id="IPR050443">
    <property type="entry name" value="RbsD/FucU_mutarotase"/>
</dbReference>
<accession>A0AAW9F839</accession>
<dbReference type="GO" id="GO:0036373">
    <property type="term" value="F:L-fucose mutarotase activity"/>
    <property type="evidence" value="ECO:0007669"/>
    <property type="project" value="UniProtKB-EC"/>
</dbReference>
<protein>
    <submittedName>
        <fullName evidence="4">RbsD/FucU family protein</fullName>
    </submittedName>
</protein>
<gene>
    <name evidence="4" type="ORF">RMR22_03625</name>
</gene>